<gene>
    <name evidence="2" type="ORF">UV61_C0019G0043</name>
</gene>
<protein>
    <submittedName>
        <fullName evidence="2">Uncharacterized protein</fullName>
    </submittedName>
</protein>
<feature type="non-terminal residue" evidence="2">
    <location>
        <position position="191"/>
    </location>
</feature>
<evidence type="ECO:0000313" key="2">
    <source>
        <dbReference type="EMBL" id="KKS85279.1"/>
    </source>
</evidence>
<name>A0A0G1CIH2_9BACT</name>
<organism evidence="2 3">
    <name type="scientific">Candidatus Gottesmanbacteria bacterium GW2011_GWB1_43_11</name>
    <dbReference type="NCBI Taxonomy" id="1618446"/>
    <lineage>
        <taxon>Bacteria</taxon>
        <taxon>Candidatus Gottesmaniibacteriota</taxon>
    </lineage>
</organism>
<accession>A0A0G1CIH2</accession>
<feature type="coiled-coil region" evidence="1">
    <location>
        <begin position="116"/>
        <end position="171"/>
    </location>
</feature>
<evidence type="ECO:0000256" key="1">
    <source>
        <dbReference type="SAM" id="Coils"/>
    </source>
</evidence>
<reference evidence="2 3" key="1">
    <citation type="journal article" date="2015" name="Nature">
        <title>rRNA introns, odd ribosomes, and small enigmatic genomes across a large radiation of phyla.</title>
        <authorList>
            <person name="Brown C.T."/>
            <person name="Hug L.A."/>
            <person name="Thomas B.C."/>
            <person name="Sharon I."/>
            <person name="Castelle C.J."/>
            <person name="Singh A."/>
            <person name="Wilkins M.J."/>
            <person name="Williams K.H."/>
            <person name="Banfield J.F."/>
        </authorList>
    </citation>
    <scope>NUCLEOTIDE SEQUENCE [LARGE SCALE GENOMIC DNA]</scope>
</reference>
<keyword evidence="1" id="KW-0175">Coiled coil</keyword>
<sequence>MQTKPSVSNKSTKQEIFDAYQALLSQQTELPSATLPKKLTAINNQLKNQLSAQIADLMQSLEEKLTEVSNQFDQTTQVLEQLNELHVKQTQTLTQEKIETQKTQKREEEEYKYEFEKLKKRQTEELTEQKQKAEAEIAVKKADLKLQEDELKELRQKVSTFETELNKAIKEAIAKTTDELTREYDHQKALA</sequence>
<proteinExistence type="predicted"/>
<feature type="coiled-coil region" evidence="1">
    <location>
        <begin position="43"/>
        <end position="85"/>
    </location>
</feature>
<evidence type="ECO:0000313" key="3">
    <source>
        <dbReference type="Proteomes" id="UP000034050"/>
    </source>
</evidence>
<dbReference type="Proteomes" id="UP000034050">
    <property type="component" value="Unassembled WGS sequence"/>
</dbReference>
<dbReference type="AlphaFoldDB" id="A0A0G1CIH2"/>
<dbReference type="EMBL" id="LCFD01000019">
    <property type="protein sequence ID" value="KKS85279.1"/>
    <property type="molecule type" value="Genomic_DNA"/>
</dbReference>
<comment type="caution">
    <text evidence="2">The sequence shown here is derived from an EMBL/GenBank/DDBJ whole genome shotgun (WGS) entry which is preliminary data.</text>
</comment>